<evidence type="ECO:0000313" key="2">
    <source>
        <dbReference type="EMBL" id="MBM2622947.1"/>
    </source>
</evidence>
<evidence type="ECO:0000313" key="3">
    <source>
        <dbReference type="Proteomes" id="UP000632138"/>
    </source>
</evidence>
<dbReference type="RefSeq" id="WP_203383301.1">
    <property type="nucleotide sequence ID" value="NZ_JAENHP010000030.1"/>
</dbReference>
<feature type="region of interest" description="Disordered" evidence="1">
    <location>
        <begin position="273"/>
        <end position="293"/>
    </location>
</feature>
<accession>A0ABS2ASU3</accession>
<feature type="compositionally biased region" description="Basic and acidic residues" evidence="1">
    <location>
        <begin position="283"/>
        <end position="293"/>
    </location>
</feature>
<gene>
    <name evidence="2" type="ORF">JIG36_46355</name>
</gene>
<name>A0ABS2ASU3_9ACTN</name>
<comment type="caution">
    <text evidence="2">The sequence shown here is derived from an EMBL/GenBank/DDBJ whole genome shotgun (WGS) entry which is preliminary data.</text>
</comment>
<sequence length="293" mass="30672">MEREAAAAAAETLAAVTGGAVRWPTIPGHDEDRTRLTVELLAAGELIDTSQARPTPAYDRFTAADPADQLLDIIDIWLTMPACPLAPGPARLLQWNAEEEFLLGGLRSLMLRTLVDAVPADRSVDPEGLAERLLWQAPDVAEEAADGLPGYVAGIWREAHRLGLLAHGSPTELCRRRLAGGAAAAREPAQAMLPRPPGSVPPPPGPGRVLVRPVGCCLCSDDDTLLTEILDNRSLEPLGLVRLAPTVLASAEAPAATLTALRAAGYAPASLHVVGGGSAPDGEMTRLGRSADQ</sequence>
<dbReference type="Proteomes" id="UP000632138">
    <property type="component" value="Unassembled WGS sequence"/>
</dbReference>
<dbReference type="EMBL" id="JAENHP010000030">
    <property type="protein sequence ID" value="MBM2622947.1"/>
    <property type="molecule type" value="Genomic_DNA"/>
</dbReference>
<protein>
    <submittedName>
        <fullName evidence="2">Uncharacterized protein</fullName>
    </submittedName>
</protein>
<evidence type="ECO:0000256" key="1">
    <source>
        <dbReference type="SAM" id="MobiDB-lite"/>
    </source>
</evidence>
<reference evidence="2 3" key="1">
    <citation type="submission" date="2021-01" db="EMBL/GenBank/DDBJ databases">
        <title>Actinoplanes sp. nov. LDG1-06 isolated from lichen.</title>
        <authorList>
            <person name="Saeng-In P."/>
            <person name="Phongsopitanun W."/>
            <person name="Kanchanasin P."/>
            <person name="Yuki M."/>
            <person name="Kudo T."/>
            <person name="Ohkuma M."/>
            <person name="Tanasupawat S."/>
        </authorList>
    </citation>
    <scope>NUCLEOTIDE SEQUENCE [LARGE SCALE GENOMIC DNA]</scope>
    <source>
        <strain evidence="2 3">LDG1-06</strain>
    </source>
</reference>
<proteinExistence type="predicted"/>
<organism evidence="2 3">
    <name type="scientific">Paractinoplanes ovalisporus</name>
    <dbReference type="NCBI Taxonomy" id="2810368"/>
    <lineage>
        <taxon>Bacteria</taxon>
        <taxon>Bacillati</taxon>
        <taxon>Actinomycetota</taxon>
        <taxon>Actinomycetes</taxon>
        <taxon>Micromonosporales</taxon>
        <taxon>Micromonosporaceae</taxon>
        <taxon>Paractinoplanes</taxon>
    </lineage>
</organism>
<keyword evidence="3" id="KW-1185">Reference proteome</keyword>